<accession>A0ABY5GQH1</accession>
<dbReference type="RefSeq" id="WP_255392351.1">
    <property type="nucleotide sequence ID" value="NZ_CP101510.1"/>
</dbReference>
<evidence type="ECO:0000313" key="2">
    <source>
        <dbReference type="Proteomes" id="UP001057998"/>
    </source>
</evidence>
<sequence length="249" mass="27430">MNHIEQVKELETNGDKLTIYIVSKSSSKETFWCFLAKPEELDTGSEIYANSSARLTIDAGSTPEASFGIPVQFKLAAKSINHPVGLGIEVSTRESKDVQLEDVWQGTFYTGEEHQAPDLTKVSGQKATENHIEYKTNKFEPDDVIANQWYPSQSYGMKTDSGFVGMTWDARPGKVVKIEPLVKFYVSAADYQAGTLANLTTISDSSAVVELSDFSGKAVTVTYLSNGDWDVKPGRPKQALENTLEKEKA</sequence>
<dbReference type="EMBL" id="CP101510">
    <property type="protein sequence ID" value="UTV30986.1"/>
    <property type="molecule type" value="Genomic_DNA"/>
</dbReference>
<reference evidence="1" key="1">
    <citation type="submission" date="2022-07" db="EMBL/GenBank/DDBJ databases">
        <title>Genome sequencing of Photobacterium atrarenae GJH2-4.</title>
        <authorList>
            <person name="Park S.-J."/>
        </authorList>
    </citation>
    <scope>NUCLEOTIDE SEQUENCE</scope>
    <source>
        <strain evidence="1">GJH2-4</strain>
    </source>
</reference>
<keyword evidence="2" id="KW-1185">Reference proteome</keyword>
<evidence type="ECO:0000313" key="1">
    <source>
        <dbReference type="EMBL" id="UTV30986.1"/>
    </source>
</evidence>
<dbReference type="Proteomes" id="UP001057998">
    <property type="component" value="Chromosome 3"/>
</dbReference>
<organism evidence="1 2">
    <name type="scientific">Photobacterium atrarenae</name>
    <dbReference type="NCBI Taxonomy" id="865757"/>
    <lineage>
        <taxon>Bacteria</taxon>
        <taxon>Pseudomonadati</taxon>
        <taxon>Pseudomonadota</taxon>
        <taxon>Gammaproteobacteria</taxon>
        <taxon>Vibrionales</taxon>
        <taxon>Vibrionaceae</taxon>
        <taxon>Photobacterium</taxon>
    </lineage>
</organism>
<name>A0ABY5GQH1_9GAMM</name>
<proteinExistence type="predicted"/>
<gene>
    <name evidence="1" type="ORF">NNL38_24580</name>
</gene>
<protein>
    <submittedName>
        <fullName evidence="1">Uncharacterized protein</fullName>
    </submittedName>
</protein>